<dbReference type="InterPro" id="IPR040260">
    <property type="entry name" value="RFA2-like"/>
</dbReference>
<proteinExistence type="predicted"/>
<evidence type="ECO:0000256" key="5">
    <source>
        <dbReference type="ARBA" id="ARBA00022895"/>
    </source>
</evidence>
<dbReference type="Proteomes" id="UP000245119">
    <property type="component" value="Linkage Group LG4"/>
</dbReference>
<gene>
    <name evidence="10" type="ORF">C0Q70_06723</name>
</gene>
<reference evidence="10 11" key="1">
    <citation type="submission" date="2018-04" db="EMBL/GenBank/DDBJ databases">
        <title>The genome of golden apple snail Pomacea canaliculata provides insight into stress tolerance and invasive adaptation.</title>
        <authorList>
            <person name="Liu C."/>
            <person name="Liu B."/>
            <person name="Ren Y."/>
            <person name="Zhang Y."/>
            <person name="Wang H."/>
            <person name="Li S."/>
            <person name="Jiang F."/>
            <person name="Yin L."/>
            <person name="Zhang G."/>
            <person name="Qian W."/>
            <person name="Fan W."/>
        </authorList>
    </citation>
    <scope>NUCLEOTIDE SEQUENCE [LARGE SCALE GENOMIC DNA]</scope>
    <source>
        <strain evidence="10">SZHN2017</strain>
        <tissue evidence="10">Muscle</tissue>
    </source>
</reference>
<evidence type="ECO:0000313" key="11">
    <source>
        <dbReference type="Proteomes" id="UP000245119"/>
    </source>
</evidence>
<evidence type="ECO:0000313" key="10">
    <source>
        <dbReference type="EMBL" id="PVD31311.1"/>
    </source>
</evidence>
<dbReference type="GO" id="GO:0005634">
    <property type="term" value="C:nucleus"/>
    <property type="evidence" value="ECO:0007669"/>
    <property type="project" value="UniProtKB-SubCell"/>
</dbReference>
<feature type="domain" description="Stn1 C-terminal" evidence="9">
    <location>
        <begin position="198"/>
        <end position="309"/>
    </location>
</feature>
<evidence type="ECO:0000256" key="6">
    <source>
        <dbReference type="ARBA" id="ARBA00023125"/>
    </source>
</evidence>
<dbReference type="GO" id="GO:0003677">
    <property type="term" value="F:DNA binding"/>
    <property type="evidence" value="ECO:0007669"/>
    <property type="project" value="UniProtKB-KW"/>
</dbReference>
<evidence type="ECO:0000256" key="4">
    <source>
        <dbReference type="ARBA" id="ARBA00022454"/>
    </source>
</evidence>
<dbReference type="OrthoDB" id="77828at2759"/>
<dbReference type="EMBL" id="PZQS01000004">
    <property type="protein sequence ID" value="PVD31311.1"/>
    <property type="molecule type" value="Genomic_DNA"/>
</dbReference>
<accession>A0A2T7PD22</accession>
<evidence type="ECO:0000259" key="9">
    <source>
        <dbReference type="Pfam" id="PF09170"/>
    </source>
</evidence>
<dbReference type="InterPro" id="IPR012340">
    <property type="entry name" value="NA-bd_OB-fold"/>
</dbReference>
<evidence type="ECO:0000256" key="2">
    <source>
        <dbReference type="ARBA" id="ARBA00004574"/>
    </source>
</evidence>
<organism evidence="10 11">
    <name type="scientific">Pomacea canaliculata</name>
    <name type="common">Golden apple snail</name>
    <dbReference type="NCBI Taxonomy" id="400727"/>
    <lineage>
        <taxon>Eukaryota</taxon>
        <taxon>Metazoa</taxon>
        <taxon>Spiralia</taxon>
        <taxon>Lophotrochozoa</taxon>
        <taxon>Mollusca</taxon>
        <taxon>Gastropoda</taxon>
        <taxon>Caenogastropoda</taxon>
        <taxon>Architaenioglossa</taxon>
        <taxon>Ampullarioidea</taxon>
        <taxon>Ampullariidae</taxon>
        <taxon>Pomacea</taxon>
    </lineage>
</organism>
<dbReference type="AlphaFoldDB" id="A0A2T7PD22"/>
<keyword evidence="7" id="KW-0539">Nucleus</keyword>
<dbReference type="Pfam" id="PF09170">
    <property type="entry name" value="STN1_2"/>
    <property type="match status" value="1"/>
</dbReference>
<comment type="subcellular location">
    <subcellularLocation>
        <location evidence="2">Chromosome</location>
        <location evidence="2">Telomere</location>
    </subcellularLocation>
    <subcellularLocation>
        <location evidence="1">Nucleus</location>
    </subcellularLocation>
</comment>
<evidence type="ECO:0000256" key="1">
    <source>
        <dbReference type="ARBA" id="ARBA00004123"/>
    </source>
</evidence>
<comment type="caution">
    <text evidence="10">The sequence shown here is derived from an EMBL/GenBank/DDBJ whole genome shotgun (WGS) entry which is preliminary data.</text>
</comment>
<keyword evidence="4" id="KW-0158">Chromosome</keyword>
<evidence type="ECO:0000256" key="8">
    <source>
        <dbReference type="ARBA" id="ARBA00030039"/>
    </source>
</evidence>
<dbReference type="PANTHER" id="PTHR13989:SF33">
    <property type="entry name" value="CST COMPLEX SUBUNIT STN1"/>
    <property type="match status" value="1"/>
</dbReference>
<name>A0A2T7PD22_POMCA</name>
<dbReference type="InterPro" id="IPR015253">
    <property type="entry name" value="CST_STN1_C"/>
</dbReference>
<evidence type="ECO:0000256" key="3">
    <source>
        <dbReference type="ARBA" id="ARBA00017411"/>
    </source>
</evidence>
<dbReference type="GO" id="GO:0000781">
    <property type="term" value="C:chromosome, telomeric region"/>
    <property type="evidence" value="ECO:0007669"/>
    <property type="project" value="UniProtKB-SubCell"/>
</dbReference>
<keyword evidence="6" id="KW-0238">DNA-binding</keyword>
<dbReference type="PANTHER" id="PTHR13989">
    <property type="entry name" value="REPLICATION PROTEIN A-RELATED"/>
    <property type="match status" value="1"/>
</dbReference>
<dbReference type="SUPFAM" id="SSF50249">
    <property type="entry name" value="Nucleic acid-binding proteins"/>
    <property type="match status" value="1"/>
</dbReference>
<protein>
    <recommendedName>
        <fullName evidence="3">CST complex subunit STN1</fullName>
    </recommendedName>
    <alternativeName>
        <fullName evidence="8">Suppressor of cdc thirteen homolog</fullName>
    </alternativeName>
</protein>
<dbReference type="Gene3D" id="1.10.10.10">
    <property type="entry name" value="Winged helix-like DNA-binding domain superfamily/Winged helix DNA-binding domain"/>
    <property type="match status" value="1"/>
</dbReference>
<evidence type="ECO:0000256" key="7">
    <source>
        <dbReference type="ARBA" id="ARBA00023242"/>
    </source>
</evidence>
<keyword evidence="5" id="KW-0779">Telomere</keyword>
<dbReference type="InterPro" id="IPR036388">
    <property type="entry name" value="WH-like_DNA-bd_sf"/>
</dbReference>
<keyword evidence="11" id="KW-1185">Reference proteome</keyword>
<sequence length="313" mass="35373">MSSAEETSDRTFYPPKLWGLSSLFNVFNKLYIRDIIRLKPYPGFPGAFAYGNHPVFKVDVVGIVVKAEEKDKIFIYAVDDGTGVVSALCWKRPFSWSGHVATPGLPTELQSRLTRWQQEIEVASGYQLGHLIHVRGKLKVYRGMMEIVASYHLILQYLWKDSSTAINMVELTGKIKLLLKHGFLSEFSFGDLLEQLENSDSEAKVGPAVVRQALCMLEDTGMVCCRRDCGAIYENLTSSCHLDRAVLSILKTECCKSKYKERGCHYLRVLDELRKTVQYSGINERAVLAVLDRLETDSDVMRTADKSYLPVIV</sequence>
<dbReference type="Gene3D" id="2.40.50.140">
    <property type="entry name" value="Nucleic acid-binding proteins"/>
    <property type="match status" value="1"/>
</dbReference>
<dbReference type="STRING" id="400727.A0A2T7PD22"/>